<reference evidence="1" key="1">
    <citation type="submission" date="2018-02" db="EMBL/GenBank/DDBJ databases">
        <title>Rhizophora mucronata_Transcriptome.</title>
        <authorList>
            <person name="Meera S.P."/>
            <person name="Sreeshan A."/>
            <person name="Augustine A."/>
        </authorList>
    </citation>
    <scope>NUCLEOTIDE SEQUENCE</scope>
    <source>
        <tissue evidence="1">Leaf</tissue>
    </source>
</reference>
<organism evidence="1">
    <name type="scientific">Rhizophora mucronata</name>
    <name type="common">Asiatic mangrove</name>
    <dbReference type="NCBI Taxonomy" id="61149"/>
    <lineage>
        <taxon>Eukaryota</taxon>
        <taxon>Viridiplantae</taxon>
        <taxon>Streptophyta</taxon>
        <taxon>Embryophyta</taxon>
        <taxon>Tracheophyta</taxon>
        <taxon>Spermatophyta</taxon>
        <taxon>Magnoliopsida</taxon>
        <taxon>eudicotyledons</taxon>
        <taxon>Gunneridae</taxon>
        <taxon>Pentapetalae</taxon>
        <taxon>rosids</taxon>
        <taxon>fabids</taxon>
        <taxon>Malpighiales</taxon>
        <taxon>Rhizophoraceae</taxon>
        <taxon>Rhizophora</taxon>
    </lineage>
</organism>
<name>A0A2P2PPX8_RHIMU</name>
<dbReference type="EMBL" id="GGEC01076257">
    <property type="protein sequence ID" value="MBX56741.1"/>
    <property type="molecule type" value="Transcribed_RNA"/>
</dbReference>
<proteinExistence type="predicted"/>
<evidence type="ECO:0000313" key="1">
    <source>
        <dbReference type="EMBL" id="MBX56741.1"/>
    </source>
</evidence>
<protein>
    <submittedName>
        <fullName evidence="1">Uncharacterized protein</fullName>
    </submittedName>
</protein>
<sequence length="17" mass="2157">MIPVGSFYNWKRRNKFI</sequence>
<accession>A0A2P2PPX8</accession>
<dbReference type="AlphaFoldDB" id="A0A2P2PPX8"/>